<proteinExistence type="predicted"/>
<sequence>MPPCPGLEDADRERMEHSPFLFGAEQLFEVGDLMGRSLVQRLAAPIFALHVGSWHFHLIFGVQPDNVPAAVKCGKDAVRFGLRPSRPIWTAGYDKRYCFDEASLRGRIRYVERHNERAGLPPRPWPFITTP</sequence>
<dbReference type="KEGG" id="lpav:PLANPX_1600"/>
<protein>
    <recommendedName>
        <fullName evidence="3">Transposase IS200-like domain-containing protein</fullName>
    </recommendedName>
</protein>
<dbReference type="Proteomes" id="UP000326837">
    <property type="component" value="Chromosome"/>
</dbReference>
<dbReference type="AlphaFoldDB" id="A0A5K7X650"/>
<reference evidence="2" key="1">
    <citation type="submission" date="2019-10" db="EMBL/GenBank/DDBJ databases">
        <title>Lacipirellula parvula gen. nov., sp. nov., representing a lineage of planctomycetes widespread in freshwater anoxic habitats, and description of the family Lacipirellulaceae.</title>
        <authorList>
            <person name="Dedysh S.N."/>
            <person name="Kulichevskaya I.S."/>
            <person name="Beletsky A.V."/>
            <person name="Rakitin A.L."/>
            <person name="Mardanov A.V."/>
            <person name="Ivanova A.A."/>
            <person name="Saltykova V.X."/>
            <person name="Rijpstra W.I.C."/>
            <person name="Sinninghe Damste J.S."/>
            <person name="Ravin N.V."/>
        </authorList>
    </citation>
    <scope>NUCLEOTIDE SEQUENCE [LARGE SCALE GENOMIC DNA]</scope>
    <source>
        <strain evidence="2">PX69</strain>
    </source>
</reference>
<name>A0A5K7X650_9BACT</name>
<dbReference type="GO" id="GO:0006313">
    <property type="term" value="P:DNA transposition"/>
    <property type="evidence" value="ECO:0007669"/>
    <property type="project" value="InterPro"/>
</dbReference>
<dbReference type="SUPFAM" id="SSF143422">
    <property type="entry name" value="Transposase IS200-like"/>
    <property type="match status" value="1"/>
</dbReference>
<evidence type="ECO:0000313" key="2">
    <source>
        <dbReference type="Proteomes" id="UP000326837"/>
    </source>
</evidence>
<dbReference type="EMBL" id="AP021861">
    <property type="protein sequence ID" value="BBO31988.1"/>
    <property type="molecule type" value="Genomic_DNA"/>
</dbReference>
<accession>A0A5K7X650</accession>
<keyword evidence="2" id="KW-1185">Reference proteome</keyword>
<organism evidence="1 2">
    <name type="scientific">Lacipirellula parvula</name>
    <dbReference type="NCBI Taxonomy" id="2650471"/>
    <lineage>
        <taxon>Bacteria</taxon>
        <taxon>Pseudomonadati</taxon>
        <taxon>Planctomycetota</taxon>
        <taxon>Planctomycetia</taxon>
        <taxon>Pirellulales</taxon>
        <taxon>Lacipirellulaceae</taxon>
        <taxon>Lacipirellula</taxon>
    </lineage>
</organism>
<gene>
    <name evidence="1" type="ORF">PLANPX_1600</name>
</gene>
<dbReference type="GO" id="GO:0003677">
    <property type="term" value="F:DNA binding"/>
    <property type="evidence" value="ECO:0007669"/>
    <property type="project" value="InterPro"/>
</dbReference>
<dbReference type="RefSeq" id="WP_152098038.1">
    <property type="nucleotide sequence ID" value="NZ_AP021861.1"/>
</dbReference>
<evidence type="ECO:0008006" key="3">
    <source>
        <dbReference type="Google" id="ProtNLM"/>
    </source>
</evidence>
<evidence type="ECO:0000313" key="1">
    <source>
        <dbReference type="EMBL" id="BBO31988.1"/>
    </source>
</evidence>
<dbReference type="GO" id="GO:0004803">
    <property type="term" value="F:transposase activity"/>
    <property type="evidence" value="ECO:0007669"/>
    <property type="project" value="InterPro"/>
</dbReference>
<dbReference type="InterPro" id="IPR036515">
    <property type="entry name" value="Transposase_17_sf"/>
</dbReference>